<name>A0ABV6QJ84_9ACTN</name>
<dbReference type="PANTHER" id="PTHR43603:SF1">
    <property type="entry name" value="ZINC-REGULATED GTPASE METALLOPROTEIN ACTIVATOR 1"/>
    <property type="match status" value="1"/>
</dbReference>
<dbReference type="EMBL" id="JBHLTC010000014">
    <property type="protein sequence ID" value="MFC0624703.1"/>
    <property type="molecule type" value="Genomic_DNA"/>
</dbReference>
<dbReference type="Gene3D" id="3.40.50.300">
    <property type="entry name" value="P-loop containing nucleotide triphosphate hydrolases"/>
    <property type="match status" value="1"/>
</dbReference>
<evidence type="ECO:0000313" key="3">
    <source>
        <dbReference type="Proteomes" id="UP001589890"/>
    </source>
</evidence>
<reference evidence="2 3" key="1">
    <citation type="submission" date="2024-09" db="EMBL/GenBank/DDBJ databases">
        <authorList>
            <person name="Sun Q."/>
            <person name="Mori K."/>
        </authorList>
    </citation>
    <scope>NUCLEOTIDE SEQUENCE [LARGE SCALE GENOMIC DNA]</scope>
    <source>
        <strain evidence="2 3">CGMCC 1.15906</strain>
    </source>
</reference>
<dbReference type="InterPro" id="IPR051927">
    <property type="entry name" value="Zn_Chap_cDPG_Synth"/>
</dbReference>
<feature type="domain" description="CobW C-terminal" evidence="1">
    <location>
        <begin position="232"/>
        <end position="348"/>
    </location>
</feature>
<comment type="caution">
    <text evidence="2">The sequence shown here is derived from an EMBL/GenBank/DDBJ whole genome shotgun (WGS) entry which is preliminary data.</text>
</comment>
<gene>
    <name evidence="2" type="ORF">ACFFGN_11565</name>
</gene>
<dbReference type="RefSeq" id="WP_380046350.1">
    <property type="nucleotide sequence ID" value="NZ_JBHLTC010000014.1"/>
</dbReference>
<dbReference type="InterPro" id="IPR027417">
    <property type="entry name" value="P-loop_NTPase"/>
</dbReference>
<dbReference type="Pfam" id="PF07683">
    <property type="entry name" value="CobW_C"/>
    <property type="match status" value="1"/>
</dbReference>
<dbReference type="Proteomes" id="UP001589890">
    <property type="component" value="Unassembled WGS sequence"/>
</dbReference>
<organism evidence="2 3">
    <name type="scientific">Kribbella deserti</name>
    <dbReference type="NCBI Taxonomy" id="1926257"/>
    <lineage>
        <taxon>Bacteria</taxon>
        <taxon>Bacillati</taxon>
        <taxon>Actinomycetota</taxon>
        <taxon>Actinomycetes</taxon>
        <taxon>Propionibacteriales</taxon>
        <taxon>Kribbellaceae</taxon>
        <taxon>Kribbella</taxon>
    </lineage>
</organism>
<dbReference type="InterPro" id="IPR011629">
    <property type="entry name" value="CobW-like_C"/>
</dbReference>
<proteinExistence type="predicted"/>
<dbReference type="PANTHER" id="PTHR43603">
    <property type="entry name" value="COBW DOMAIN-CONTAINING PROTEIN DDB_G0274527"/>
    <property type="match status" value="1"/>
</dbReference>
<dbReference type="Pfam" id="PF02492">
    <property type="entry name" value="cobW"/>
    <property type="match status" value="1"/>
</dbReference>
<dbReference type="InterPro" id="IPR003495">
    <property type="entry name" value="CobW/HypB/UreG_nucleotide-bd"/>
</dbReference>
<keyword evidence="3" id="KW-1185">Reference proteome</keyword>
<dbReference type="SUPFAM" id="SSF90002">
    <property type="entry name" value="Hypothetical protein YjiA, C-terminal domain"/>
    <property type="match status" value="1"/>
</dbReference>
<protein>
    <submittedName>
        <fullName evidence="2">CobW family GTP-binding protein</fullName>
    </submittedName>
</protein>
<sequence length="372" mass="39513">MQSLLPVTLLAGLAEETRATVAHNLLRSAAAGTVLIEYDVTAMSGGTVIRIARTTSGVIDREVIEMGHPCVSCAMRASLVPVLVSIAATDKYGAVLVSIPAAGDPQALAEEIAAEAADELRVDAVITVLDGSTFVADMSGEDLLQDRDIPTAAEDGRAVAEVLARHVEYANALIVDDPAATALARAINPHALIHTTRTAASLLGLRLHDPDTAETWVEPGSTCAPLNDEGDVRTLVWQADRPFHPQRLFDALEDIVAGTARGKGTVWLASQPSNRLGWDSFGASIAIGVLGPWLADLPAERWSEVGESHQARALFEWHPEHGDRASYLSITGAGLDTGELRELLDGCLLRRDEWISDLADPFAPYLEGSNAA</sequence>
<evidence type="ECO:0000313" key="2">
    <source>
        <dbReference type="EMBL" id="MFC0624703.1"/>
    </source>
</evidence>
<dbReference type="SMART" id="SM00833">
    <property type="entry name" value="CobW_C"/>
    <property type="match status" value="1"/>
</dbReference>
<evidence type="ECO:0000259" key="1">
    <source>
        <dbReference type="SMART" id="SM00833"/>
    </source>
</evidence>
<accession>A0ABV6QJ84</accession>